<protein>
    <submittedName>
        <fullName evidence="2">Uncharacterized protein</fullName>
    </submittedName>
</protein>
<feature type="signal peptide" evidence="1">
    <location>
        <begin position="1"/>
        <end position="19"/>
    </location>
</feature>
<feature type="chain" id="PRO_5047083452" evidence="1">
    <location>
        <begin position="20"/>
        <end position="306"/>
    </location>
</feature>
<evidence type="ECO:0000313" key="3">
    <source>
        <dbReference type="Proteomes" id="UP001642540"/>
    </source>
</evidence>
<keyword evidence="1" id="KW-0732">Signal</keyword>
<organism evidence="2 3">
    <name type="scientific">Orchesella dallaii</name>
    <dbReference type="NCBI Taxonomy" id="48710"/>
    <lineage>
        <taxon>Eukaryota</taxon>
        <taxon>Metazoa</taxon>
        <taxon>Ecdysozoa</taxon>
        <taxon>Arthropoda</taxon>
        <taxon>Hexapoda</taxon>
        <taxon>Collembola</taxon>
        <taxon>Entomobryomorpha</taxon>
        <taxon>Entomobryoidea</taxon>
        <taxon>Orchesellidae</taxon>
        <taxon>Orchesellinae</taxon>
        <taxon>Orchesella</taxon>
    </lineage>
</organism>
<dbReference type="Proteomes" id="UP001642540">
    <property type="component" value="Unassembled WGS sequence"/>
</dbReference>
<sequence length="306" mass="35725">MNFTWKLAVFVLIICKVSGSYEPWERIKEWYSDFEYDRKEAEIRHDKLEKNCLAIHDKTEEVCFDECMLRTGYDLLMFSRFKGALLYGANSERGLEHLETKVLNLTEHARSTHEQHVNTVFKQHLERCLELKATFFLPHEVREIYEKNHEKGLRKICSEMLNEGNMRDHEGGLGVTINMMGEWHYTPSEMMKGVVCQYPWNPPCLQESMKALSGRVDPVGWLDDPNNSNCTQPVFQGTQFIRTGPNSKYLMPKDLMFVRHLAAYRACRKLGLEPAVVLTFHDLVYLSIDVVQGKKNEKKIFHKEKA</sequence>
<reference evidence="2 3" key="1">
    <citation type="submission" date="2024-08" db="EMBL/GenBank/DDBJ databases">
        <authorList>
            <person name="Cucini C."/>
            <person name="Frati F."/>
        </authorList>
    </citation>
    <scope>NUCLEOTIDE SEQUENCE [LARGE SCALE GENOMIC DNA]</scope>
</reference>
<name>A0ABP1QK35_9HEXA</name>
<evidence type="ECO:0000256" key="1">
    <source>
        <dbReference type="SAM" id="SignalP"/>
    </source>
</evidence>
<evidence type="ECO:0000313" key="2">
    <source>
        <dbReference type="EMBL" id="CAL8105920.1"/>
    </source>
</evidence>
<accession>A0ABP1QK35</accession>
<comment type="caution">
    <text evidence="2">The sequence shown here is derived from an EMBL/GenBank/DDBJ whole genome shotgun (WGS) entry which is preliminary data.</text>
</comment>
<gene>
    <name evidence="2" type="ORF">ODALV1_LOCUS12232</name>
</gene>
<dbReference type="EMBL" id="CAXLJM020000036">
    <property type="protein sequence ID" value="CAL8105920.1"/>
    <property type="molecule type" value="Genomic_DNA"/>
</dbReference>
<keyword evidence="3" id="KW-1185">Reference proteome</keyword>
<proteinExistence type="predicted"/>